<comment type="caution">
    <text evidence="2">The sequence shown here is derived from an EMBL/GenBank/DDBJ whole genome shotgun (WGS) entry which is preliminary data.</text>
</comment>
<dbReference type="EMBL" id="CAJVPY010029019">
    <property type="protein sequence ID" value="CAG8793635.1"/>
    <property type="molecule type" value="Genomic_DNA"/>
</dbReference>
<organism evidence="2 3">
    <name type="scientific">Dentiscutata erythropus</name>
    <dbReference type="NCBI Taxonomy" id="1348616"/>
    <lineage>
        <taxon>Eukaryota</taxon>
        <taxon>Fungi</taxon>
        <taxon>Fungi incertae sedis</taxon>
        <taxon>Mucoromycota</taxon>
        <taxon>Glomeromycotina</taxon>
        <taxon>Glomeromycetes</taxon>
        <taxon>Diversisporales</taxon>
        <taxon>Gigasporaceae</taxon>
        <taxon>Dentiscutata</taxon>
    </lineage>
</organism>
<keyword evidence="1" id="KW-0472">Membrane</keyword>
<protein>
    <submittedName>
        <fullName evidence="2">6171_t:CDS:1</fullName>
    </submittedName>
</protein>
<keyword evidence="3" id="KW-1185">Reference proteome</keyword>
<accession>A0A9N9JRE9</accession>
<feature type="transmembrane region" description="Helical" evidence="1">
    <location>
        <begin position="102"/>
        <end position="123"/>
    </location>
</feature>
<keyword evidence="1" id="KW-0812">Transmembrane</keyword>
<dbReference type="AlphaFoldDB" id="A0A9N9JRE9"/>
<feature type="non-terminal residue" evidence="2">
    <location>
        <position position="141"/>
    </location>
</feature>
<evidence type="ECO:0000313" key="2">
    <source>
        <dbReference type="EMBL" id="CAG8793635.1"/>
    </source>
</evidence>
<reference evidence="2" key="1">
    <citation type="submission" date="2021-06" db="EMBL/GenBank/DDBJ databases">
        <authorList>
            <person name="Kallberg Y."/>
            <person name="Tangrot J."/>
            <person name="Rosling A."/>
        </authorList>
    </citation>
    <scope>NUCLEOTIDE SEQUENCE</scope>
    <source>
        <strain evidence="2">MA453B</strain>
    </source>
</reference>
<evidence type="ECO:0000256" key="1">
    <source>
        <dbReference type="SAM" id="Phobius"/>
    </source>
</evidence>
<dbReference type="Proteomes" id="UP000789405">
    <property type="component" value="Unassembled WGS sequence"/>
</dbReference>
<keyword evidence="1" id="KW-1133">Transmembrane helix</keyword>
<evidence type="ECO:0000313" key="3">
    <source>
        <dbReference type="Proteomes" id="UP000789405"/>
    </source>
</evidence>
<proteinExistence type="predicted"/>
<feature type="transmembrane region" description="Helical" evidence="1">
    <location>
        <begin position="34"/>
        <end position="53"/>
    </location>
</feature>
<gene>
    <name evidence="2" type="ORF">DERYTH_LOCUS21925</name>
</gene>
<dbReference type="OrthoDB" id="2340358at2759"/>
<name>A0A9N9JRE9_9GLOM</name>
<sequence>LGSLANVISSLTVIAQQGKCTNCQYSEGYYIVNLIVHAIFLLIAGFGTMVLCCRPRASLLRTYSTLYWIVVIDKNTFISACENSNASGNTNQDCELGYKVSFVLSVVLYGVAILISIHFASVIRAYSSQRGTEEENANMEK</sequence>